<dbReference type="GO" id="GO:0006152">
    <property type="term" value="P:purine nucleoside catabolic process"/>
    <property type="evidence" value="ECO:0007669"/>
    <property type="project" value="TreeGrafter"/>
</dbReference>
<gene>
    <name evidence="5" type="ORF">HYG85_06315</name>
</gene>
<dbReference type="PANTHER" id="PTHR43691">
    <property type="entry name" value="URIDINE PHOSPHORYLASE"/>
    <property type="match status" value="1"/>
</dbReference>
<evidence type="ECO:0000259" key="4">
    <source>
        <dbReference type="Pfam" id="PF01048"/>
    </source>
</evidence>
<evidence type="ECO:0000256" key="1">
    <source>
        <dbReference type="ARBA" id="ARBA00011888"/>
    </source>
</evidence>
<reference evidence="5 6" key="1">
    <citation type="submission" date="2020-07" db="EMBL/GenBank/DDBJ databases">
        <title>Vallitalea guaymasensis genome.</title>
        <authorList>
            <person name="Postec A."/>
        </authorList>
    </citation>
    <scope>NUCLEOTIDE SEQUENCE [LARGE SCALE GENOMIC DNA]</scope>
    <source>
        <strain evidence="5 6">Ra1766G1</strain>
    </source>
</reference>
<evidence type="ECO:0000313" key="5">
    <source>
        <dbReference type="EMBL" id="QUH28556.1"/>
    </source>
</evidence>
<dbReference type="EC" id="2.4.2.3" evidence="1"/>
<dbReference type="GO" id="GO:0005829">
    <property type="term" value="C:cytosol"/>
    <property type="evidence" value="ECO:0007669"/>
    <property type="project" value="TreeGrafter"/>
</dbReference>
<evidence type="ECO:0000256" key="3">
    <source>
        <dbReference type="ARBA" id="ARBA00048447"/>
    </source>
</evidence>
<dbReference type="KEGG" id="vgu:HYG85_06315"/>
<dbReference type="Gene3D" id="3.40.50.1580">
    <property type="entry name" value="Nucleoside phosphorylase domain"/>
    <property type="match status" value="1"/>
</dbReference>
<dbReference type="Proteomes" id="UP000677305">
    <property type="component" value="Chromosome"/>
</dbReference>
<dbReference type="RefSeq" id="WP_212692782.1">
    <property type="nucleotide sequence ID" value="NZ_CP058561.1"/>
</dbReference>
<comment type="catalytic activity">
    <reaction evidence="3">
        <text>uridine + phosphate = alpha-D-ribose 1-phosphate + uracil</text>
        <dbReference type="Rhea" id="RHEA:24388"/>
        <dbReference type="ChEBI" id="CHEBI:16704"/>
        <dbReference type="ChEBI" id="CHEBI:17568"/>
        <dbReference type="ChEBI" id="CHEBI:43474"/>
        <dbReference type="ChEBI" id="CHEBI:57720"/>
        <dbReference type="EC" id="2.4.2.3"/>
    </reaction>
</comment>
<protein>
    <recommendedName>
        <fullName evidence="2">Uridine phosphorylase</fullName>
        <ecNumber evidence="1">2.4.2.3</ecNumber>
    </recommendedName>
</protein>
<dbReference type="InterPro" id="IPR000845">
    <property type="entry name" value="Nucleoside_phosphorylase_d"/>
</dbReference>
<accession>A0A8J8SBP0</accession>
<evidence type="ECO:0000256" key="2">
    <source>
        <dbReference type="ARBA" id="ARBA00021980"/>
    </source>
</evidence>
<dbReference type="EMBL" id="CP058561">
    <property type="protein sequence ID" value="QUH28556.1"/>
    <property type="molecule type" value="Genomic_DNA"/>
</dbReference>
<proteinExistence type="predicted"/>
<dbReference type="CDD" id="cd09007">
    <property type="entry name" value="NP-I_spr0068"/>
    <property type="match status" value="1"/>
</dbReference>
<dbReference type="SUPFAM" id="SSF53167">
    <property type="entry name" value="Purine and uridine phosphorylases"/>
    <property type="match status" value="1"/>
</dbReference>
<name>A0A8J8SBP0_9FIRM</name>
<dbReference type="Pfam" id="PF01048">
    <property type="entry name" value="PNP_UDP_1"/>
    <property type="match status" value="1"/>
</dbReference>
<dbReference type="InterPro" id="IPR035994">
    <property type="entry name" value="Nucleoside_phosphorylase_sf"/>
</dbReference>
<dbReference type="GO" id="GO:0004731">
    <property type="term" value="F:purine-nucleoside phosphorylase activity"/>
    <property type="evidence" value="ECO:0007669"/>
    <property type="project" value="TreeGrafter"/>
</dbReference>
<feature type="domain" description="Nucleoside phosphorylase" evidence="4">
    <location>
        <begin position="59"/>
        <end position="229"/>
    </location>
</feature>
<sequence>MKKEYPILEFDSNTKSVIDPTILIKPIDIPIKAVICFFNDVLEDLRVKGKVRLIQNIRTEIGPNPIYELEYLGEKVTVFHPGVGAPLAAGMFEEVIALGARKFIACGGAGVLDEKVAVGHVIVPTSAIRDEGTSYHYISPSREISVDKVGVEAIEKVLTKHKCKYILSKTWTTDAIYRETYDKVKLRKTEGCLAVEMECSAFCAVANFRDVIFAQILYGGDLVDCEEWDARDWNNQTEIRERIFWLAVEACLEL</sequence>
<dbReference type="AlphaFoldDB" id="A0A8J8SBP0"/>
<evidence type="ECO:0000313" key="6">
    <source>
        <dbReference type="Proteomes" id="UP000677305"/>
    </source>
</evidence>
<dbReference type="PANTHER" id="PTHR43691:SF11">
    <property type="entry name" value="FI09636P-RELATED"/>
    <property type="match status" value="1"/>
</dbReference>
<organism evidence="5 6">
    <name type="scientific">Vallitalea guaymasensis</name>
    <dbReference type="NCBI Taxonomy" id="1185412"/>
    <lineage>
        <taxon>Bacteria</taxon>
        <taxon>Bacillati</taxon>
        <taxon>Bacillota</taxon>
        <taxon>Clostridia</taxon>
        <taxon>Lachnospirales</taxon>
        <taxon>Vallitaleaceae</taxon>
        <taxon>Vallitalea</taxon>
    </lineage>
</organism>
<keyword evidence="6" id="KW-1185">Reference proteome</keyword>
<dbReference type="GO" id="GO:0004850">
    <property type="term" value="F:uridine phosphorylase activity"/>
    <property type="evidence" value="ECO:0007669"/>
    <property type="project" value="UniProtKB-EC"/>
</dbReference>